<organism evidence="1">
    <name type="scientific">Arion vulgaris</name>
    <dbReference type="NCBI Taxonomy" id="1028688"/>
    <lineage>
        <taxon>Eukaryota</taxon>
        <taxon>Metazoa</taxon>
        <taxon>Spiralia</taxon>
        <taxon>Lophotrochozoa</taxon>
        <taxon>Mollusca</taxon>
        <taxon>Gastropoda</taxon>
        <taxon>Heterobranchia</taxon>
        <taxon>Euthyneura</taxon>
        <taxon>Panpulmonata</taxon>
        <taxon>Eupulmonata</taxon>
        <taxon>Stylommatophora</taxon>
        <taxon>Helicina</taxon>
        <taxon>Arionoidea</taxon>
        <taxon>Arionidae</taxon>
        <taxon>Arion</taxon>
    </lineage>
</organism>
<proteinExistence type="predicted"/>
<protein>
    <submittedName>
        <fullName evidence="1">Uncharacterized protein</fullName>
    </submittedName>
</protein>
<reference evidence="1" key="1">
    <citation type="submission" date="2014-12" db="EMBL/GenBank/DDBJ databases">
        <title>Insight into the proteome of Arion vulgaris.</title>
        <authorList>
            <person name="Aradska J."/>
            <person name="Bulat T."/>
            <person name="Smidak R."/>
            <person name="Sarate P."/>
            <person name="Gangsoo J."/>
            <person name="Sialana F."/>
            <person name="Bilban M."/>
            <person name="Lubec G."/>
        </authorList>
    </citation>
    <scope>NUCLEOTIDE SEQUENCE</scope>
    <source>
        <tissue evidence="1">Skin</tissue>
    </source>
</reference>
<accession>A0A0B7BWV4</accession>
<evidence type="ECO:0000313" key="1">
    <source>
        <dbReference type="EMBL" id="CEK97402.1"/>
    </source>
</evidence>
<sequence>KLLKPKQDVKSRDRIPVPVNTLMLSNQEPVPTSLSHHLSVTDSFLNKPIEIIDVFNKDNHSIVASNNELLGNTYNSKYGVIADNKQLQLQSPQLTIVMNDKEFGPCKERTANNDSVYFTLEKEDAC</sequence>
<feature type="non-terminal residue" evidence="1">
    <location>
        <position position="1"/>
    </location>
</feature>
<dbReference type="AlphaFoldDB" id="A0A0B7BWV4"/>
<name>A0A0B7BWV4_9EUPU</name>
<gene>
    <name evidence="1" type="primary">ORF215686</name>
</gene>
<feature type="non-terminal residue" evidence="1">
    <location>
        <position position="126"/>
    </location>
</feature>
<dbReference type="EMBL" id="HACG01050537">
    <property type="protein sequence ID" value="CEK97402.1"/>
    <property type="molecule type" value="Transcribed_RNA"/>
</dbReference>